<dbReference type="EMBL" id="JARGEI010000018">
    <property type="protein sequence ID" value="KAJ8715484.1"/>
    <property type="molecule type" value="Genomic_DNA"/>
</dbReference>
<comment type="caution">
    <text evidence="4">The sequence shown here is derived from an EMBL/GenBank/DDBJ whole genome shotgun (WGS) entry which is preliminary data.</text>
</comment>
<evidence type="ECO:0000313" key="10">
    <source>
        <dbReference type="Proteomes" id="UP001231518"/>
    </source>
</evidence>
<sequence length="88" mass="10477">MYGVYCVALRFNTALERWAMTLPLPFKLPTREEQAALVTYRWIMYGVYCVALRFNTALERWAMTLPLPFKLPTREEQAALVTYRWVLR</sequence>
<keyword evidence="10" id="KW-1185">Reference proteome</keyword>
<dbReference type="EMBL" id="JARGEI010000018">
    <property type="protein sequence ID" value="KAJ8715478.1"/>
    <property type="molecule type" value="Genomic_DNA"/>
</dbReference>
<dbReference type="EMBL" id="JARGEI010000018">
    <property type="protein sequence ID" value="KAJ8715477.1"/>
    <property type="molecule type" value="Genomic_DNA"/>
</dbReference>
<evidence type="ECO:0000313" key="9">
    <source>
        <dbReference type="EMBL" id="KAJ8715484.1"/>
    </source>
</evidence>
<dbReference type="AlphaFoldDB" id="A0AAD7YH97"/>
<name>A0AAD7YH97_MYTSE</name>
<dbReference type="EMBL" id="JARGEI010000018">
    <property type="protein sequence ID" value="KAJ8715481.1"/>
    <property type="molecule type" value="Genomic_DNA"/>
</dbReference>
<dbReference type="EMBL" id="JARGEI010000018">
    <property type="protein sequence ID" value="KAJ8715483.1"/>
    <property type="molecule type" value="Genomic_DNA"/>
</dbReference>
<dbReference type="EMBL" id="JARGEI010000018">
    <property type="protein sequence ID" value="KAJ8715479.1"/>
    <property type="molecule type" value="Genomic_DNA"/>
</dbReference>
<evidence type="ECO:0000313" key="4">
    <source>
        <dbReference type="EMBL" id="KAJ8715479.1"/>
    </source>
</evidence>
<organism evidence="4 10">
    <name type="scientific">Mythimna separata</name>
    <name type="common">Oriental armyworm</name>
    <name type="synonym">Pseudaletia separata</name>
    <dbReference type="NCBI Taxonomy" id="271217"/>
    <lineage>
        <taxon>Eukaryota</taxon>
        <taxon>Metazoa</taxon>
        <taxon>Ecdysozoa</taxon>
        <taxon>Arthropoda</taxon>
        <taxon>Hexapoda</taxon>
        <taxon>Insecta</taxon>
        <taxon>Pterygota</taxon>
        <taxon>Neoptera</taxon>
        <taxon>Endopterygota</taxon>
        <taxon>Lepidoptera</taxon>
        <taxon>Glossata</taxon>
        <taxon>Ditrysia</taxon>
        <taxon>Noctuoidea</taxon>
        <taxon>Noctuidae</taxon>
        <taxon>Noctuinae</taxon>
        <taxon>Hadenini</taxon>
        <taxon>Mythimna</taxon>
    </lineage>
</organism>
<evidence type="ECO:0000313" key="1">
    <source>
        <dbReference type="EMBL" id="KAJ8715475.1"/>
    </source>
</evidence>
<gene>
    <name evidence="1" type="ORF">PYW07_009957</name>
    <name evidence="2" type="ORF">PYW07_009959</name>
    <name evidence="3" type="ORF">PYW07_009960</name>
    <name evidence="4" type="ORF">PYW07_009961</name>
    <name evidence="5" type="ORF">PYW07_009962</name>
    <name evidence="6" type="ORF">PYW07_009963</name>
    <name evidence="7" type="ORF">PYW07_009964</name>
    <name evidence="8" type="ORF">PYW07_009965</name>
    <name evidence="9" type="ORF">PYW07_009966</name>
</gene>
<proteinExistence type="predicted"/>
<dbReference type="EMBL" id="JARGEI010000018">
    <property type="protein sequence ID" value="KAJ8715475.1"/>
    <property type="molecule type" value="Genomic_DNA"/>
</dbReference>
<evidence type="ECO:0000313" key="2">
    <source>
        <dbReference type="EMBL" id="KAJ8715477.1"/>
    </source>
</evidence>
<dbReference type="Proteomes" id="UP001231518">
    <property type="component" value="Chromosome 24"/>
</dbReference>
<dbReference type="EMBL" id="JARGEI010000018">
    <property type="protein sequence ID" value="KAJ8715480.1"/>
    <property type="molecule type" value="Genomic_DNA"/>
</dbReference>
<dbReference type="EMBL" id="JARGEI010000018">
    <property type="protein sequence ID" value="KAJ8715482.1"/>
    <property type="molecule type" value="Genomic_DNA"/>
</dbReference>
<accession>A0AAD7YH97</accession>
<evidence type="ECO:0000313" key="3">
    <source>
        <dbReference type="EMBL" id="KAJ8715478.1"/>
    </source>
</evidence>
<reference evidence="4" key="1">
    <citation type="submission" date="2023-03" db="EMBL/GenBank/DDBJ databases">
        <title>Chromosome-level genomes of two armyworms, Mythimna separata and Mythimna loreyi, provide insights into the biosynthesis and reception of sex pheromones.</title>
        <authorList>
            <person name="Zhao H."/>
        </authorList>
    </citation>
    <scope>NUCLEOTIDE SEQUENCE</scope>
    <source>
        <strain evidence="4">BeijingLab</strain>
        <tissue evidence="4">Pupa</tissue>
    </source>
</reference>
<protein>
    <submittedName>
        <fullName evidence="4">Uncharacterized protein</fullName>
    </submittedName>
</protein>
<evidence type="ECO:0000313" key="5">
    <source>
        <dbReference type="EMBL" id="KAJ8715480.1"/>
    </source>
</evidence>
<evidence type="ECO:0000313" key="6">
    <source>
        <dbReference type="EMBL" id="KAJ8715481.1"/>
    </source>
</evidence>
<evidence type="ECO:0000313" key="7">
    <source>
        <dbReference type="EMBL" id="KAJ8715482.1"/>
    </source>
</evidence>
<evidence type="ECO:0000313" key="8">
    <source>
        <dbReference type="EMBL" id="KAJ8715483.1"/>
    </source>
</evidence>